<dbReference type="CDD" id="cd06682">
    <property type="entry name" value="PDZ5_GRIP1-2-like"/>
    <property type="match status" value="1"/>
</dbReference>
<feature type="compositionally biased region" description="Polar residues" evidence="4">
    <location>
        <begin position="393"/>
        <end position="409"/>
    </location>
</feature>
<dbReference type="FunFam" id="2.30.42.10:FF:000031">
    <property type="entry name" value="Glutamate receptor interacting protein 1"/>
    <property type="match status" value="1"/>
</dbReference>
<feature type="domain" description="PDZ" evidence="5">
    <location>
        <begin position="648"/>
        <end position="730"/>
    </location>
</feature>
<feature type="compositionally biased region" description="Basic residues" evidence="4">
    <location>
        <begin position="411"/>
        <end position="421"/>
    </location>
</feature>
<feature type="domain" description="PDZ" evidence="5">
    <location>
        <begin position="236"/>
        <end position="320"/>
    </location>
</feature>
<dbReference type="SUPFAM" id="SSF50156">
    <property type="entry name" value="PDZ domain-like"/>
    <property type="match status" value="7"/>
</dbReference>
<evidence type="ECO:0000256" key="2">
    <source>
        <dbReference type="ARBA" id="ARBA00022490"/>
    </source>
</evidence>
<organism evidence="6 7">
    <name type="scientific">Loxodonta africana</name>
    <name type="common">African elephant</name>
    <dbReference type="NCBI Taxonomy" id="9785"/>
    <lineage>
        <taxon>Eukaryota</taxon>
        <taxon>Metazoa</taxon>
        <taxon>Chordata</taxon>
        <taxon>Craniata</taxon>
        <taxon>Vertebrata</taxon>
        <taxon>Euteleostomi</taxon>
        <taxon>Mammalia</taxon>
        <taxon>Eutheria</taxon>
        <taxon>Afrotheria</taxon>
        <taxon>Proboscidea</taxon>
        <taxon>Elephantidae</taxon>
        <taxon>Loxodonta</taxon>
    </lineage>
</organism>
<feature type="region of interest" description="Disordered" evidence="4">
    <location>
        <begin position="782"/>
        <end position="840"/>
    </location>
</feature>
<dbReference type="GeneTree" id="ENSGT00940000155615"/>
<dbReference type="STRING" id="9785.ENSLAFP00000018553"/>
<name>G3TSJ5_LOXAF</name>
<dbReference type="OMA" id="ETKTHDY"/>
<dbReference type="GO" id="GO:0007219">
    <property type="term" value="P:Notch signaling pathway"/>
    <property type="evidence" value="ECO:0007669"/>
    <property type="project" value="Ensembl"/>
</dbReference>
<dbReference type="InterPro" id="IPR036034">
    <property type="entry name" value="PDZ_sf"/>
</dbReference>
<dbReference type="InterPro" id="IPR041489">
    <property type="entry name" value="PDZ_6"/>
</dbReference>
<dbReference type="SMART" id="SM00228">
    <property type="entry name" value="PDZ"/>
    <property type="match status" value="7"/>
</dbReference>
<dbReference type="FunFam" id="2.30.42.10:FF:000021">
    <property type="entry name" value="Glutamate receptor interacting protein 1"/>
    <property type="match status" value="1"/>
</dbReference>
<feature type="domain" description="PDZ" evidence="5">
    <location>
        <begin position="136"/>
        <end position="222"/>
    </location>
</feature>
<keyword evidence="3" id="KW-0677">Repeat</keyword>
<dbReference type="Pfam" id="PF00595">
    <property type="entry name" value="PDZ"/>
    <property type="match status" value="6"/>
</dbReference>
<reference evidence="6" key="3">
    <citation type="submission" date="2025-09" db="UniProtKB">
        <authorList>
            <consortium name="Ensembl"/>
        </authorList>
    </citation>
    <scope>IDENTIFICATION</scope>
    <source>
        <strain evidence="6">Isolate ISIS603380</strain>
    </source>
</reference>
<dbReference type="FunCoup" id="G3TSJ5">
    <property type="interactions" value="45"/>
</dbReference>
<keyword evidence="2" id="KW-0963">Cytoplasm</keyword>
<dbReference type="FunFam" id="2.30.42.10:FF:000023">
    <property type="entry name" value="Glutamate receptor interacting protein 1"/>
    <property type="match status" value="1"/>
</dbReference>
<dbReference type="GO" id="GO:0098887">
    <property type="term" value="P:neurotransmitter receptor transport, endosome to postsynaptic membrane"/>
    <property type="evidence" value="ECO:0007669"/>
    <property type="project" value="Ensembl"/>
</dbReference>
<keyword evidence="7" id="KW-1185">Reference proteome</keyword>
<comment type="subcellular location">
    <subcellularLocation>
        <location evidence="1">Cytoplasm</location>
    </subcellularLocation>
</comment>
<evidence type="ECO:0000259" key="5">
    <source>
        <dbReference type="PROSITE" id="PS50106"/>
    </source>
</evidence>
<protein>
    <submittedName>
        <fullName evidence="6">Glutamate receptor interacting protein 2</fullName>
    </submittedName>
</protein>
<dbReference type="AlphaFoldDB" id="G3TSJ5"/>
<feature type="domain" description="PDZ" evidence="5">
    <location>
        <begin position="974"/>
        <end position="1056"/>
    </location>
</feature>
<dbReference type="Ensembl" id="ENSLAFT00000028540.1">
    <property type="protein sequence ID" value="ENSLAFP00000018553.1"/>
    <property type="gene ID" value="ENSLAFG00000032264.1"/>
</dbReference>
<reference evidence="6 7" key="1">
    <citation type="submission" date="2009-06" db="EMBL/GenBank/DDBJ databases">
        <title>The Genome Sequence of Loxodonta africana (African elephant).</title>
        <authorList>
            <person name="Di Palma F."/>
            <person name="Heiman D."/>
            <person name="Young S."/>
            <person name="Johnson J."/>
            <person name="Lander E.S."/>
            <person name="Lindblad-Toh K."/>
        </authorList>
    </citation>
    <scope>NUCLEOTIDE SEQUENCE [LARGE SCALE GENOMIC DNA]</scope>
    <source>
        <strain evidence="6 7">Isolate ISIS603380</strain>
    </source>
</reference>
<dbReference type="CDD" id="cd06684">
    <property type="entry name" value="PDZ3_GRIP1-2-like"/>
    <property type="match status" value="1"/>
</dbReference>
<accession>G3TSJ5</accession>
<dbReference type="InterPro" id="IPR001478">
    <property type="entry name" value="PDZ"/>
</dbReference>
<dbReference type="FunFam" id="2.30.42.10:FF:000022">
    <property type="entry name" value="Glutamate receptor interacting protein 1"/>
    <property type="match status" value="1"/>
</dbReference>
<dbReference type="PROSITE" id="PS50106">
    <property type="entry name" value="PDZ"/>
    <property type="match status" value="7"/>
</dbReference>
<dbReference type="GO" id="GO:0005737">
    <property type="term" value="C:cytoplasm"/>
    <property type="evidence" value="ECO:0007669"/>
    <property type="project" value="UniProtKB-SubCell"/>
</dbReference>
<dbReference type="InParanoid" id="G3TSJ5"/>
<dbReference type="CDD" id="cd06687">
    <property type="entry name" value="PDZ1_GRIP1-2-like"/>
    <property type="match status" value="1"/>
</dbReference>
<dbReference type="GO" id="GO:0045777">
    <property type="term" value="P:positive regulation of blood pressure"/>
    <property type="evidence" value="ECO:0007669"/>
    <property type="project" value="Ensembl"/>
</dbReference>
<dbReference type="PANTHER" id="PTHR46227:SF4">
    <property type="entry name" value="GLUTAMATE RECEPTOR-INTERACTING PROTEIN 2"/>
    <property type="match status" value="1"/>
</dbReference>
<dbReference type="InterPro" id="IPR043545">
    <property type="entry name" value="GRIP1/2"/>
</dbReference>
<evidence type="ECO:0000313" key="7">
    <source>
        <dbReference type="Proteomes" id="UP000007646"/>
    </source>
</evidence>
<dbReference type="FunFam" id="2.30.42.10:FF:000035">
    <property type="entry name" value="Glutamate receptor interacting protein 1"/>
    <property type="match status" value="1"/>
</dbReference>
<feature type="domain" description="PDZ" evidence="5">
    <location>
        <begin position="546"/>
        <end position="633"/>
    </location>
</feature>
<evidence type="ECO:0000313" key="6">
    <source>
        <dbReference type="Ensembl" id="ENSLAFP00000018553.1"/>
    </source>
</evidence>
<dbReference type="Pfam" id="PF17820">
    <property type="entry name" value="PDZ_6"/>
    <property type="match status" value="1"/>
</dbReference>
<feature type="region of interest" description="Disordered" evidence="4">
    <location>
        <begin position="738"/>
        <end position="764"/>
    </location>
</feature>
<evidence type="ECO:0000256" key="4">
    <source>
        <dbReference type="SAM" id="MobiDB-lite"/>
    </source>
</evidence>
<feature type="domain" description="PDZ" evidence="5">
    <location>
        <begin position="36"/>
        <end position="119"/>
    </location>
</feature>
<dbReference type="GO" id="GO:0099003">
    <property type="term" value="P:vesicle-mediated transport in synapse"/>
    <property type="evidence" value="ECO:0007669"/>
    <property type="project" value="Ensembl"/>
</dbReference>
<dbReference type="CDD" id="cd06686">
    <property type="entry name" value="PDZ4_GRIP1-2-like"/>
    <property type="match status" value="1"/>
</dbReference>
<dbReference type="FunFam" id="2.30.42.10:FF:000025">
    <property type="entry name" value="Glutamate receptor interacting protein 1"/>
    <property type="match status" value="1"/>
</dbReference>
<feature type="region of interest" description="Disordered" evidence="4">
    <location>
        <begin position="391"/>
        <end position="437"/>
    </location>
</feature>
<dbReference type="HOGENOM" id="CLU_004313_0_0_1"/>
<dbReference type="CDD" id="cd06683">
    <property type="entry name" value="PDZ6_GRIP1-2-like"/>
    <property type="match status" value="1"/>
</dbReference>
<dbReference type="FunFam" id="2.30.42.10:FF:000034">
    <property type="entry name" value="Glutamate receptor interacting protein 1"/>
    <property type="match status" value="1"/>
</dbReference>
<proteinExistence type="predicted"/>
<dbReference type="PANTHER" id="PTHR46227">
    <property type="entry name" value="GLUTAMATE RECEPTOR-INTERACTING PROTEIN GRIP"/>
    <property type="match status" value="1"/>
</dbReference>
<dbReference type="GO" id="GO:0098978">
    <property type="term" value="C:glutamatergic synapse"/>
    <property type="evidence" value="ECO:0007669"/>
    <property type="project" value="Ensembl"/>
</dbReference>
<evidence type="ECO:0000256" key="1">
    <source>
        <dbReference type="ARBA" id="ARBA00004496"/>
    </source>
</evidence>
<sequence length="1058" mass="114248">DDAPYSKGGKDAGGADVALVCRRQSIPAEEFRGVTMVELIKKEGSTLGLTISGGTDKDGKPRVSNLRPGGLAARSDLLNVGDYIRSVNGIHLTRLRHDEIITLLKNVGERVVLEVEYELPPPASENNPGIISKTVDVSLYKEGNSFGFVIRGGAHEDGHKSRPLVLTYVRPGGPADREGSLKAGDRLLSVDGVPLHGASHAAALATLRQCSHEALFQVEYDVATPDTVANASGPLMVEISKTPGSTLGISLTTCSHRNKPVITIDRIKPASVVDRSGALHAGDHILSIDGTSTEHCSLLEATKLLAGVSEKVRLEILPAPQSRRPLKPSEAVKVQRSEQPYRWDPCMPTCHSPRPPGHCRTPTWAMPANQDHSRSLSSTPFSSPTMNHAFSCANPSTLPRGTQPMSPRTTMGRRRQRRREHKSSLSLASSTVGPGGQIVHTETTEVVLCGDPLSGFGLQLQGGIFATETLSSPPLVRFIEPDSPAERCGLLQVGDRVLSINGIATEDGTMEEANQLLRDAALAHKVVLEIEFDVAESVIPSSGTFHVKLPKRRGVELGITISSPATASRKRGEPLIISDIKKGSVAHRTGTLEPGDKLLAIDNIRLDNCPMEDAVQILRQCEDLVKLKVRKDEDNSDEQETTGAISYTVELKRYGGPLGITISGTEEPFDPIIISGLTKRGLAERTGAIHVGDRILAINSVSLKGRPLSEAIHLLQVAGETVTLKIKKQLDRFACATSPKTQPCAGSLSEASDADEDPPEALKGGLLASRFSPAVPSVDSAVESWDSSTTEGGFVGTGSYTSQAAARGVAPQEWRPGRLRSSPPPTEPRRRSYTPAPADESFHWEPPTRSVFLRYSPVPGPASKEGFWHVFGEALEDLESCGQSELLRELEISSVDSKLPFTLDLSKPVSNPCLAPGYYFIPKDSMFLYYSCTVQSVALESRPGPGPWRRSREVCPPPEEMQELLLPTPLEMHKVTLHKDPMRNDFGFSVSDGLLEKGVYVHTVRPDGPAQRGGLRPFDRVLQVNHVRTRDFDCCLAVPLLAEAGDILELVVSRNPLA</sequence>
<feature type="domain" description="PDZ" evidence="5">
    <location>
        <begin position="445"/>
        <end position="520"/>
    </location>
</feature>
<dbReference type="eggNOG" id="KOG3528">
    <property type="taxonomic scope" value="Eukaryota"/>
</dbReference>
<dbReference type="CDD" id="cd06681">
    <property type="entry name" value="PDZ2_GRIP1-2-like"/>
    <property type="match status" value="1"/>
</dbReference>
<dbReference type="CDD" id="cd06685">
    <property type="entry name" value="PDZ7_GRIP1-2-like"/>
    <property type="match status" value="1"/>
</dbReference>
<gene>
    <name evidence="6" type="primary">GRIP2</name>
</gene>
<reference evidence="6" key="2">
    <citation type="submission" date="2025-08" db="UniProtKB">
        <authorList>
            <consortium name="Ensembl"/>
        </authorList>
    </citation>
    <scope>IDENTIFICATION</scope>
    <source>
        <strain evidence="6">Isolate ISIS603380</strain>
    </source>
</reference>
<dbReference type="GO" id="GO:0014824">
    <property type="term" value="P:artery smooth muscle contraction"/>
    <property type="evidence" value="ECO:0007669"/>
    <property type="project" value="Ensembl"/>
</dbReference>
<dbReference type="Proteomes" id="UP000007646">
    <property type="component" value="Unassembled WGS sequence"/>
</dbReference>
<dbReference type="Gene3D" id="2.30.42.10">
    <property type="match status" value="7"/>
</dbReference>
<evidence type="ECO:0000256" key="3">
    <source>
        <dbReference type="ARBA" id="ARBA00022737"/>
    </source>
</evidence>